<evidence type="ECO:0000313" key="3">
    <source>
        <dbReference type="Proteomes" id="UP001590950"/>
    </source>
</evidence>
<protein>
    <submittedName>
        <fullName evidence="2">Uncharacterized protein</fullName>
    </submittedName>
</protein>
<organism evidence="2 3">
    <name type="scientific">Stereocaulon virgatum</name>
    <dbReference type="NCBI Taxonomy" id="373712"/>
    <lineage>
        <taxon>Eukaryota</taxon>
        <taxon>Fungi</taxon>
        <taxon>Dikarya</taxon>
        <taxon>Ascomycota</taxon>
        <taxon>Pezizomycotina</taxon>
        <taxon>Lecanoromycetes</taxon>
        <taxon>OSLEUM clade</taxon>
        <taxon>Lecanoromycetidae</taxon>
        <taxon>Lecanorales</taxon>
        <taxon>Lecanorineae</taxon>
        <taxon>Stereocaulaceae</taxon>
        <taxon>Stereocaulon</taxon>
    </lineage>
</organism>
<evidence type="ECO:0000256" key="1">
    <source>
        <dbReference type="SAM" id="MobiDB-lite"/>
    </source>
</evidence>
<comment type="caution">
    <text evidence="2">The sequence shown here is derived from an EMBL/GenBank/DDBJ whole genome shotgun (WGS) entry which is preliminary data.</text>
</comment>
<gene>
    <name evidence="2" type="ORF">N7G274_009294</name>
</gene>
<name>A0ABR3ZZV7_9LECA</name>
<reference evidence="2 3" key="1">
    <citation type="submission" date="2024-09" db="EMBL/GenBank/DDBJ databases">
        <title>Rethinking Asexuality: The Enigmatic Case of Functional Sexual Genes in Lepraria (Stereocaulaceae).</title>
        <authorList>
            <person name="Doellman M."/>
            <person name="Sun Y."/>
            <person name="Barcenas-Pena A."/>
            <person name="Lumbsch H.T."/>
            <person name="Grewe F."/>
        </authorList>
    </citation>
    <scope>NUCLEOTIDE SEQUENCE [LARGE SCALE GENOMIC DNA]</scope>
    <source>
        <strain evidence="2 3">Mercado 3170</strain>
    </source>
</reference>
<proteinExistence type="predicted"/>
<keyword evidence="3" id="KW-1185">Reference proteome</keyword>
<evidence type="ECO:0000313" key="2">
    <source>
        <dbReference type="EMBL" id="KAL2038074.1"/>
    </source>
</evidence>
<feature type="region of interest" description="Disordered" evidence="1">
    <location>
        <begin position="205"/>
        <end position="240"/>
    </location>
</feature>
<accession>A0ABR3ZZV7</accession>
<dbReference type="EMBL" id="JBEFKJ010000035">
    <property type="protein sequence ID" value="KAL2038074.1"/>
    <property type="molecule type" value="Genomic_DNA"/>
</dbReference>
<dbReference type="Proteomes" id="UP001590950">
    <property type="component" value="Unassembled WGS sequence"/>
</dbReference>
<sequence length="253" mass="28108">MSMHNLPYTRGMVRHADTSYGLPAPITEYINIEKYSDGNDLYLHHVASPELDVGPNPKHKLYSRAMNIHREHANTIISERTREDTRSRKIAERRRAHNDNHYAVESSSRFHHDMMQTAVPTEKAASQFSLALDGIQAKLSTLQKSINEISIAIRETRQSCLSCGRGHEDHVPIADSGEGVGEEKTETKEADRDFAAEAVVGGGVVIEGDGGDMNQNEKVGNEHDSESYEIVGGDEGKKNEQMETCNEGSICWC</sequence>